<comment type="catalytic activity">
    <reaction evidence="2">
        <text>2,5-diamino-6-hydroxy-4-(5-phosphoribosylamino)-pyrimidine + H2O = 2,5,6-triamino-4-hydroxypyrimidine + D-ribose 5-phosphate</text>
        <dbReference type="Rhea" id="RHEA:23436"/>
        <dbReference type="ChEBI" id="CHEBI:15377"/>
        <dbReference type="ChEBI" id="CHEBI:58614"/>
        <dbReference type="ChEBI" id="CHEBI:78346"/>
        <dbReference type="ChEBI" id="CHEBI:137796"/>
    </reaction>
</comment>
<dbReference type="NCBIfam" id="TIGR02464">
    <property type="entry name" value="ribofla_fusion"/>
    <property type="match status" value="1"/>
</dbReference>
<evidence type="ECO:0000313" key="5">
    <source>
        <dbReference type="Proteomes" id="UP000612680"/>
    </source>
</evidence>
<evidence type="ECO:0000256" key="2">
    <source>
        <dbReference type="ARBA" id="ARBA00000751"/>
    </source>
</evidence>
<evidence type="ECO:0000313" key="4">
    <source>
        <dbReference type="EMBL" id="QRR03092.1"/>
    </source>
</evidence>
<dbReference type="Pfam" id="PF08719">
    <property type="entry name" value="NADAR"/>
    <property type="match status" value="1"/>
</dbReference>
<dbReference type="RefSeq" id="WP_204658693.1">
    <property type="nucleotide sequence ID" value="NZ_CP056775.1"/>
</dbReference>
<sequence>MKSKYNLNWLIQQERNGAALKYLLFWSHIRRHGEEIGKYCFSQWFELPFAVDGVTYLTSEHWMMAAKAQLFGDLKTYEQIIRAEKPGAAKELGRLVMHFDEKVWERERFRIVVEGNVQKFGQNPAYADFLVKTGNRILVEASPRDPVWGIGLAEDDENARDPERWPGLNLLGFALMEARDILRNQ</sequence>
<gene>
    <name evidence="4" type="ORF">HWI92_20335</name>
</gene>
<dbReference type="InterPro" id="IPR037238">
    <property type="entry name" value="YbiA-like_sf"/>
</dbReference>
<reference evidence="4 5" key="1">
    <citation type="submission" date="2020-06" db="EMBL/GenBank/DDBJ databases">
        <title>Dyadobacter sandarakinus sp. nov., isolated from the soil of the Arctic Yellow River Station.</title>
        <authorList>
            <person name="Zhang Y."/>
            <person name="Peng F."/>
        </authorList>
    </citation>
    <scope>NUCLEOTIDE SEQUENCE [LARGE SCALE GENOMIC DNA]</scope>
    <source>
        <strain evidence="4 5">Q3-56</strain>
    </source>
</reference>
<organism evidence="4 5">
    <name type="scientific">Dyadobacter sandarakinus</name>
    <dbReference type="NCBI Taxonomy" id="2747268"/>
    <lineage>
        <taxon>Bacteria</taxon>
        <taxon>Pseudomonadati</taxon>
        <taxon>Bacteroidota</taxon>
        <taxon>Cytophagia</taxon>
        <taxon>Cytophagales</taxon>
        <taxon>Spirosomataceae</taxon>
        <taxon>Dyadobacter</taxon>
    </lineage>
</organism>
<dbReference type="Gene3D" id="1.10.357.40">
    <property type="entry name" value="YbiA-like"/>
    <property type="match status" value="1"/>
</dbReference>
<evidence type="ECO:0000259" key="3">
    <source>
        <dbReference type="Pfam" id="PF08719"/>
    </source>
</evidence>
<dbReference type="CDD" id="cd15457">
    <property type="entry name" value="NADAR"/>
    <property type="match status" value="1"/>
</dbReference>
<keyword evidence="5" id="KW-1185">Reference proteome</keyword>
<protein>
    <submittedName>
        <fullName evidence="4">NADAR family protein</fullName>
    </submittedName>
</protein>
<evidence type="ECO:0000256" key="1">
    <source>
        <dbReference type="ARBA" id="ARBA00000022"/>
    </source>
</evidence>
<dbReference type="SUPFAM" id="SSF143990">
    <property type="entry name" value="YbiA-like"/>
    <property type="match status" value="1"/>
</dbReference>
<dbReference type="EMBL" id="CP056775">
    <property type="protein sequence ID" value="QRR03092.1"/>
    <property type="molecule type" value="Genomic_DNA"/>
</dbReference>
<dbReference type="InterPro" id="IPR012816">
    <property type="entry name" value="NADAR"/>
</dbReference>
<dbReference type="Proteomes" id="UP000612680">
    <property type="component" value="Chromosome"/>
</dbReference>
<feature type="domain" description="NADAR" evidence="3">
    <location>
        <begin position="36"/>
        <end position="183"/>
    </location>
</feature>
<name>A0ABX7IAE7_9BACT</name>
<proteinExistence type="predicted"/>
<accession>A0ABX7IAE7</accession>
<comment type="catalytic activity">
    <reaction evidence="1">
        <text>5-amino-6-(5-phospho-D-ribosylamino)uracil + H2O = 5,6-diaminouracil + D-ribose 5-phosphate</text>
        <dbReference type="Rhea" id="RHEA:55020"/>
        <dbReference type="ChEBI" id="CHEBI:15377"/>
        <dbReference type="ChEBI" id="CHEBI:46252"/>
        <dbReference type="ChEBI" id="CHEBI:58453"/>
        <dbReference type="ChEBI" id="CHEBI:78346"/>
    </reaction>
</comment>